<reference evidence="2 3" key="1">
    <citation type="submission" date="2020-08" db="EMBL/GenBank/DDBJ databases">
        <title>Genomic Encyclopedia of Type Strains, Phase IV (KMG-IV): sequencing the most valuable type-strain genomes for metagenomic binning, comparative biology and taxonomic classification.</title>
        <authorList>
            <person name="Goeker M."/>
        </authorList>
    </citation>
    <scope>NUCLEOTIDE SEQUENCE [LARGE SCALE GENOMIC DNA]</scope>
    <source>
        <strain evidence="2 3">DSM 5686</strain>
    </source>
</reference>
<evidence type="ECO:0000256" key="1">
    <source>
        <dbReference type="SAM" id="Phobius"/>
    </source>
</evidence>
<comment type="caution">
    <text evidence="2">The sequence shown here is derived from an EMBL/GenBank/DDBJ whole genome shotgun (WGS) entry which is preliminary data.</text>
</comment>
<sequence>MAETPAEIARQITVHNEQTKIRATLLNTVAAGFIVAGVITPIVSVSRDAVHPTGATLLLMVVWFLLAVALHYAAYLTLERLR</sequence>
<accession>A0ABR6DBI6</accession>
<keyword evidence="1" id="KW-0812">Transmembrane</keyword>
<keyword evidence="3" id="KW-1185">Reference proteome</keyword>
<keyword evidence="1" id="KW-1133">Transmembrane helix</keyword>
<evidence type="ECO:0000313" key="2">
    <source>
        <dbReference type="EMBL" id="MBA9063147.1"/>
    </source>
</evidence>
<name>A0ABR6DBI6_9HYPH</name>
<protein>
    <submittedName>
        <fullName evidence="2">Membrane protein</fullName>
    </submittedName>
</protein>
<dbReference type="EMBL" id="JACJIM010000003">
    <property type="protein sequence ID" value="MBA9063147.1"/>
    <property type="molecule type" value="Genomic_DNA"/>
</dbReference>
<feature type="transmembrane region" description="Helical" evidence="1">
    <location>
        <begin position="25"/>
        <end position="45"/>
    </location>
</feature>
<dbReference type="Proteomes" id="UP000565455">
    <property type="component" value="Unassembled WGS sequence"/>
</dbReference>
<evidence type="ECO:0000313" key="3">
    <source>
        <dbReference type="Proteomes" id="UP000565455"/>
    </source>
</evidence>
<organism evidence="2 3">
    <name type="scientific">Methylobacterium fujisawaense</name>
    <dbReference type="NCBI Taxonomy" id="107400"/>
    <lineage>
        <taxon>Bacteria</taxon>
        <taxon>Pseudomonadati</taxon>
        <taxon>Pseudomonadota</taxon>
        <taxon>Alphaproteobacteria</taxon>
        <taxon>Hyphomicrobiales</taxon>
        <taxon>Methylobacteriaceae</taxon>
        <taxon>Methylobacterium</taxon>
    </lineage>
</organism>
<proteinExistence type="predicted"/>
<keyword evidence="1" id="KW-0472">Membrane</keyword>
<dbReference type="GeneID" id="96604233"/>
<dbReference type="RefSeq" id="WP_182592079.1">
    <property type="nucleotide sequence ID" value="NZ_JACJIM010000003.1"/>
</dbReference>
<feature type="transmembrane region" description="Helical" evidence="1">
    <location>
        <begin position="57"/>
        <end position="78"/>
    </location>
</feature>
<gene>
    <name evidence="2" type="ORF">GGQ91_002535</name>
</gene>